<accession>A0A425XZL6</accession>
<dbReference type="OrthoDB" id="1115578at2"/>
<evidence type="ECO:0000313" key="2">
    <source>
        <dbReference type="Proteomes" id="UP000285794"/>
    </source>
</evidence>
<dbReference type="EMBL" id="QQWG01000011">
    <property type="protein sequence ID" value="RRG20687.1"/>
    <property type="molecule type" value="Genomic_DNA"/>
</dbReference>
<organism evidence="1 2">
    <name type="scientific">Ancylomarina euxinus</name>
    <dbReference type="NCBI Taxonomy" id="2283627"/>
    <lineage>
        <taxon>Bacteria</taxon>
        <taxon>Pseudomonadati</taxon>
        <taxon>Bacteroidota</taxon>
        <taxon>Bacteroidia</taxon>
        <taxon>Marinilabiliales</taxon>
        <taxon>Marinifilaceae</taxon>
        <taxon>Ancylomarina</taxon>
    </lineage>
</organism>
<gene>
    <name evidence="1" type="ORF">DWB61_11775</name>
</gene>
<dbReference type="Proteomes" id="UP000285794">
    <property type="component" value="Unassembled WGS sequence"/>
</dbReference>
<proteinExistence type="predicted"/>
<dbReference type="AlphaFoldDB" id="A0A425XZL6"/>
<reference evidence="1 2" key="1">
    <citation type="submission" date="2018-07" db="EMBL/GenBank/DDBJ databases">
        <title>Draft genome sequence of Ancylomarina sp. M1P.</title>
        <authorList>
            <person name="Yadav S."/>
            <person name="Villanueva L."/>
            <person name="Damste J.S.S."/>
        </authorList>
    </citation>
    <scope>NUCLEOTIDE SEQUENCE [LARGE SCALE GENOMIC DNA]</scope>
    <source>
        <strain evidence="1 2">M1P</strain>
    </source>
</reference>
<keyword evidence="2" id="KW-1185">Reference proteome</keyword>
<comment type="caution">
    <text evidence="1">The sequence shown here is derived from an EMBL/GenBank/DDBJ whole genome shotgun (WGS) entry which is preliminary data.</text>
</comment>
<dbReference type="RefSeq" id="WP_125031089.1">
    <property type="nucleotide sequence ID" value="NZ_JAPXVP010000010.1"/>
</dbReference>
<protein>
    <submittedName>
        <fullName evidence="1">Uncharacterized protein</fullName>
    </submittedName>
</protein>
<evidence type="ECO:0000313" key="1">
    <source>
        <dbReference type="EMBL" id="RRG20687.1"/>
    </source>
</evidence>
<sequence>MSDQQELIDIMEEIKVFPREKIKNFTTPISIYLNEADNLHTRANLDLLQLQEVGMSADLLDRLKHLTTALRRAQVNWKELKTEKQKAQSIWKQESKTLYELRKDLLEGMSFAFRKDENLMQHLREIKKGRNQADDIHDLSRLAVLGTRNLHLLEAIHFDISLCDKAAKASSRFAHILGAVNGHLYVEDEIKITRDKAYSLLKEVVDELRAYGRFAFRKKPNQQKSYTSSYIHKRNIMYRKNKKSSLEE</sequence>
<name>A0A425XZL6_9BACT</name>